<reference evidence="2" key="2">
    <citation type="submission" date="2025-09" db="UniProtKB">
        <authorList>
            <consortium name="Ensembl"/>
        </authorList>
    </citation>
    <scope>IDENTIFICATION</scope>
</reference>
<organism evidence="2 3">
    <name type="scientific">Sphenodon punctatus</name>
    <name type="common">Tuatara</name>
    <name type="synonym">Hatteria punctata</name>
    <dbReference type="NCBI Taxonomy" id="8508"/>
    <lineage>
        <taxon>Eukaryota</taxon>
        <taxon>Metazoa</taxon>
        <taxon>Chordata</taxon>
        <taxon>Craniata</taxon>
        <taxon>Vertebrata</taxon>
        <taxon>Euteleostomi</taxon>
        <taxon>Lepidosauria</taxon>
        <taxon>Sphenodontia</taxon>
        <taxon>Sphenodontidae</taxon>
        <taxon>Sphenodon</taxon>
    </lineage>
</organism>
<dbReference type="Ensembl" id="ENSSPUT00000016741.1">
    <property type="protein sequence ID" value="ENSSPUP00000015701.1"/>
    <property type="gene ID" value="ENSSPUG00000012117.1"/>
</dbReference>
<evidence type="ECO:0000313" key="3">
    <source>
        <dbReference type="Proteomes" id="UP000694392"/>
    </source>
</evidence>
<dbReference type="GeneTree" id="ENSGT00390000011034"/>
<dbReference type="InterPro" id="IPR003977">
    <property type="entry name" value="Parkin"/>
</dbReference>
<accession>A0A8D0H5R6</accession>
<dbReference type="GO" id="GO:0004842">
    <property type="term" value="F:ubiquitin-protein transferase activity"/>
    <property type="evidence" value="ECO:0007669"/>
    <property type="project" value="InterPro"/>
</dbReference>
<dbReference type="GO" id="GO:0005739">
    <property type="term" value="C:mitochondrion"/>
    <property type="evidence" value="ECO:0007669"/>
    <property type="project" value="InterPro"/>
</dbReference>
<name>A0A8D0H5R6_SPHPU</name>
<evidence type="ECO:0000313" key="2">
    <source>
        <dbReference type="Ensembl" id="ENSSPUP00000015701.1"/>
    </source>
</evidence>
<evidence type="ECO:0000259" key="1">
    <source>
        <dbReference type="Pfam" id="PF17976"/>
    </source>
</evidence>
<proteinExistence type="predicted"/>
<dbReference type="Pfam" id="PF17976">
    <property type="entry name" value="zf-RING_12"/>
    <property type="match status" value="1"/>
</dbReference>
<dbReference type="GO" id="GO:0005829">
    <property type="term" value="C:cytosol"/>
    <property type="evidence" value="ECO:0007669"/>
    <property type="project" value="InterPro"/>
</dbReference>
<dbReference type="AlphaFoldDB" id="A0A8D0H5R6"/>
<dbReference type="PRINTS" id="PR01475">
    <property type="entry name" value="PARKIN"/>
</dbReference>
<protein>
    <recommendedName>
        <fullName evidence="1">Parkin RING/Ubox like zinc-binding domain-containing protein</fullName>
    </recommendedName>
</protein>
<dbReference type="Proteomes" id="UP000694392">
    <property type="component" value="Unplaced"/>
</dbReference>
<feature type="domain" description="Parkin RING/Ubox like zinc-binding" evidence="1">
    <location>
        <begin position="90"/>
        <end position="130"/>
    </location>
</feature>
<keyword evidence="3" id="KW-1185">Reference proteome</keyword>
<dbReference type="InterPro" id="IPR041565">
    <property type="entry name" value="Parkin_Znf-RING"/>
</dbReference>
<sequence length="144" mass="15341">KCYLYIVHVVQTPQENSQKKMEVDNAKAGGGLGGMEREPESLTRVDLSTSILPSYSAGLAVILDTTDDSTSLPSEKAAPGPAARVPGYNSFYVFCKSFCHAVKPGKLRVHCSTCKQGTLTLSRGPGCWNQLSGSTAHQNAVLPL</sequence>
<reference evidence="2" key="1">
    <citation type="submission" date="2025-08" db="UniProtKB">
        <authorList>
            <consortium name="Ensembl"/>
        </authorList>
    </citation>
    <scope>IDENTIFICATION</scope>
</reference>